<evidence type="ECO:0000313" key="2">
    <source>
        <dbReference type="EMBL" id="MBJ7538980.1"/>
    </source>
</evidence>
<dbReference type="EMBL" id="JAEMNX010000019">
    <property type="protein sequence ID" value="MBJ7538980.1"/>
    <property type="molecule type" value="Genomic_DNA"/>
</dbReference>
<dbReference type="Proteomes" id="UP000628710">
    <property type="component" value="Unassembled WGS sequence"/>
</dbReference>
<dbReference type="InterPro" id="IPR023387">
    <property type="entry name" value="DUF1653-like_dom"/>
</dbReference>
<keyword evidence="3" id="KW-1185">Reference proteome</keyword>
<comment type="caution">
    <text evidence="2">The sequence shown here is derived from an EMBL/GenBank/DDBJ whole genome shotgun (WGS) entry which is preliminary data.</text>
</comment>
<evidence type="ECO:0000259" key="1">
    <source>
        <dbReference type="Pfam" id="PF07866"/>
    </source>
</evidence>
<accession>A0A934JMK6</accession>
<organism evidence="2 3">
    <name type="scientific">Marinomonas transparens</name>
    <dbReference type="NCBI Taxonomy" id="2795388"/>
    <lineage>
        <taxon>Bacteria</taxon>
        <taxon>Pseudomonadati</taxon>
        <taxon>Pseudomonadota</taxon>
        <taxon>Gammaproteobacteria</taxon>
        <taxon>Oceanospirillales</taxon>
        <taxon>Oceanospirillaceae</taxon>
        <taxon>Marinomonas</taxon>
    </lineage>
</organism>
<dbReference type="Gene3D" id="2.30.30.320">
    <property type="entry name" value="DUF1653-like domain"/>
    <property type="match status" value="1"/>
</dbReference>
<gene>
    <name evidence="2" type="ORF">I8J31_14970</name>
</gene>
<proteinExistence type="predicted"/>
<dbReference type="Pfam" id="PF07866">
    <property type="entry name" value="DUF1653"/>
    <property type="match status" value="1"/>
</dbReference>
<dbReference type="RefSeq" id="WP_199469381.1">
    <property type="nucleotide sequence ID" value="NZ_JAEMNX010000019.1"/>
</dbReference>
<protein>
    <submittedName>
        <fullName evidence="2">DUF1653 domain-containing protein</fullName>
    </submittedName>
</protein>
<feature type="domain" description="DUF1653" evidence="1">
    <location>
        <begin position="4"/>
        <end position="64"/>
    </location>
</feature>
<name>A0A934JMK6_9GAMM</name>
<sequence length="73" mass="8648">MKVGIYRHYKGAEYWVERVVKHSETEEPLVIYQALYGECGWWARPLAMFQESVEIDGQSIPRFDWLRAERNAG</sequence>
<reference evidence="2" key="1">
    <citation type="submission" date="2020-12" db="EMBL/GenBank/DDBJ databases">
        <title>Marinomonas arctica sp. nov., a psychrotolerant bacterium isolated from the Arctic.</title>
        <authorList>
            <person name="Zhang Y."/>
        </authorList>
    </citation>
    <scope>NUCLEOTIDE SEQUENCE</scope>
    <source>
        <strain evidence="2">C1424</strain>
    </source>
</reference>
<evidence type="ECO:0000313" key="3">
    <source>
        <dbReference type="Proteomes" id="UP000628710"/>
    </source>
</evidence>
<dbReference type="InterPro" id="IPR037135">
    <property type="entry name" value="DUF1653-like_dom_sf"/>
</dbReference>
<dbReference type="AlphaFoldDB" id="A0A934JMK6"/>